<feature type="compositionally biased region" description="Polar residues" evidence="1">
    <location>
        <begin position="28"/>
        <end position="51"/>
    </location>
</feature>
<evidence type="ECO:0000313" key="3">
    <source>
        <dbReference type="Proteomes" id="UP000693946"/>
    </source>
</evidence>
<dbReference type="EMBL" id="JAGKHQ010000018">
    <property type="protein sequence ID" value="KAG7486038.1"/>
    <property type="molecule type" value="Genomic_DNA"/>
</dbReference>
<organism evidence="2 3">
    <name type="scientific">Solea senegalensis</name>
    <name type="common">Senegalese sole</name>
    <dbReference type="NCBI Taxonomy" id="28829"/>
    <lineage>
        <taxon>Eukaryota</taxon>
        <taxon>Metazoa</taxon>
        <taxon>Chordata</taxon>
        <taxon>Craniata</taxon>
        <taxon>Vertebrata</taxon>
        <taxon>Euteleostomi</taxon>
        <taxon>Actinopterygii</taxon>
        <taxon>Neopterygii</taxon>
        <taxon>Teleostei</taxon>
        <taxon>Neoteleostei</taxon>
        <taxon>Acanthomorphata</taxon>
        <taxon>Carangaria</taxon>
        <taxon>Pleuronectiformes</taxon>
        <taxon>Pleuronectoidei</taxon>
        <taxon>Soleidae</taxon>
        <taxon>Solea</taxon>
    </lineage>
</organism>
<accession>A0AAV6QC00</accession>
<dbReference type="AlphaFoldDB" id="A0AAV6QC00"/>
<evidence type="ECO:0000256" key="1">
    <source>
        <dbReference type="SAM" id="MobiDB-lite"/>
    </source>
</evidence>
<reference evidence="2 3" key="1">
    <citation type="journal article" date="2021" name="Sci. Rep.">
        <title>Chromosome anchoring in Senegalese sole (Solea senegalensis) reveals sex-associated markers and genome rearrangements in flatfish.</title>
        <authorList>
            <person name="Guerrero-Cozar I."/>
            <person name="Gomez-Garrido J."/>
            <person name="Berbel C."/>
            <person name="Martinez-Blanch J.F."/>
            <person name="Alioto T."/>
            <person name="Claros M.G."/>
            <person name="Gagnaire P.A."/>
            <person name="Manchado M."/>
        </authorList>
    </citation>
    <scope>NUCLEOTIDE SEQUENCE [LARGE SCALE GENOMIC DNA]</scope>
    <source>
        <strain evidence="2">Sse05_10M</strain>
    </source>
</reference>
<feature type="region of interest" description="Disordered" evidence="1">
    <location>
        <begin position="28"/>
        <end position="62"/>
    </location>
</feature>
<keyword evidence="3" id="KW-1185">Reference proteome</keyword>
<sequence length="62" mass="7217">MKTLKSDNKRDRESRKVCFYLRRSSLQVQDNSRQARVSMWSPQQHSGQQLPTEPREGGVIQG</sequence>
<dbReference type="Proteomes" id="UP000693946">
    <property type="component" value="Linkage Group LG6"/>
</dbReference>
<proteinExistence type="predicted"/>
<evidence type="ECO:0000313" key="2">
    <source>
        <dbReference type="EMBL" id="KAG7486038.1"/>
    </source>
</evidence>
<protein>
    <submittedName>
        <fullName evidence="2">Uncharacterized protein</fullName>
    </submittedName>
</protein>
<comment type="caution">
    <text evidence="2">The sequence shown here is derived from an EMBL/GenBank/DDBJ whole genome shotgun (WGS) entry which is preliminary data.</text>
</comment>
<gene>
    <name evidence="2" type="ORF">JOB18_023866</name>
</gene>
<name>A0AAV6QC00_SOLSE</name>